<accession>A0A7Y4GUD7</accession>
<name>A0A7Y4GUD7_9BRAD</name>
<dbReference type="RefSeq" id="WP_171581326.1">
    <property type="nucleotide sequence ID" value="NZ_JAAVLX010000007.1"/>
</dbReference>
<comment type="caution">
    <text evidence="1">The sequence shown here is derived from an EMBL/GenBank/DDBJ whole genome shotgun (WGS) entry which is preliminary data.</text>
</comment>
<proteinExistence type="predicted"/>
<evidence type="ECO:0000313" key="2">
    <source>
        <dbReference type="Proteomes" id="UP000544122"/>
    </source>
</evidence>
<dbReference type="Proteomes" id="UP000544122">
    <property type="component" value="Unassembled WGS sequence"/>
</dbReference>
<keyword evidence="2" id="KW-1185">Reference proteome</keyword>
<protein>
    <submittedName>
        <fullName evidence="1">Uncharacterized protein</fullName>
    </submittedName>
</protein>
<gene>
    <name evidence="1" type="ORF">HCN58_21155</name>
</gene>
<dbReference type="EMBL" id="JAAVLX010000007">
    <property type="protein sequence ID" value="NOJ42066.1"/>
    <property type="molecule type" value="Genomic_DNA"/>
</dbReference>
<reference evidence="1 2" key="1">
    <citation type="submission" date="2020-03" db="EMBL/GenBank/DDBJ databases">
        <title>Bradyrhizobium diversity isolated from nodules of Indigofera sp.</title>
        <authorList>
            <person name="Klepa M."/>
            <person name="Helene L."/>
            <person name="Hungria M."/>
        </authorList>
    </citation>
    <scope>NUCLEOTIDE SEQUENCE [LARGE SCALE GENOMIC DNA]</scope>
    <source>
        <strain evidence="1 2">WSM 1791</strain>
    </source>
</reference>
<dbReference type="AlphaFoldDB" id="A0A7Y4GUD7"/>
<evidence type="ECO:0000313" key="1">
    <source>
        <dbReference type="EMBL" id="NOJ42066.1"/>
    </source>
</evidence>
<organism evidence="1 2">
    <name type="scientific">Bradyrhizobium australiense</name>
    <dbReference type="NCBI Taxonomy" id="2721161"/>
    <lineage>
        <taxon>Bacteria</taxon>
        <taxon>Pseudomonadati</taxon>
        <taxon>Pseudomonadota</taxon>
        <taxon>Alphaproteobacteria</taxon>
        <taxon>Hyphomicrobiales</taxon>
        <taxon>Nitrobacteraceae</taxon>
        <taxon>Bradyrhizobium</taxon>
    </lineage>
</organism>
<sequence length="132" mass="13984">MTDSLTGVWDGTFVQARVGMVTFLATLIESGGALTGNVTEPCTVPGCPISTHNASIAGHRSGSAVSFVKRYEPSGYGYDTAYYEGLVNAEATEIDGRWRLPGTTLSGTFLMVRSSKTAQSIATEERTKAPAR</sequence>